<reference evidence="6" key="1">
    <citation type="submission" date="2017-09" db="EMBL/GenBank/DDBJ databases">
        <title>Contemporary evolution of a Lepidopteran species, Heliothis virescens, in response to modern agricultural practices.</title>
        <authorList>
            <person name="Fritz M.L."/>
            <person name="Deyonke A.M."/>
            <person name="Papanicolaou A."/>
            <person name="Micinski S."/>
            <person name="Westbrook J."/>
            <person name="Gould F."/>
        </authorList>
    </citation>
    <scope>NUCLEOTIDE SEQUENCE [LARGE SCALE GENOMIC DNA]</scope>
    <source>
        <strain evidence="6">HvINT-</strain>
        <tissue evidence="6">Whole body</tissue>
    </source>
</reference>
<feature type="transmembrane region" description="Helical" evidence="4">
    <location>
        <begin position="511"/>
        <end position="533"/>
    </location>
</feature>
<dbReference type="AlphaFoldDB" id="A0A2A4K4V5"/>
<dbReference type="GO" id="GO:0016020">
    <property type="term" value="C:membrane"/>
    <property type="evidence" value="ECO:0007669"/>
    <property type="project" value="UniProtKB-SubCell"/>
</dbReference>
<keyword evidence="2 4" id="KW-0472">Membrane</keyword>
<dbReference type="PANTHER" id="PTHR23278">
    <property type="entry name" value="SIDESTEP PROTEIN"/>
    <property type="match status" value="1"/>
</dbReference>
<dbReference type="InterPro" id="IPR013162">
    <property type="entry name" value="CD80_C2-set"/>
</dbReference>
<feature type="domain" description="Ig-like" evidence="5">
    <location>
        <begin position="209"/>
        <end position="305"/>
    </location>
</feature>
<proteinExistence type="predicted"/>
<keyword evidence="4" id="KW-0812">Transmembrane</keyword>
<protein>
    <recommendedName>
        <fullName evidence="5">Ig-like domain-containing protein</fullName>
    </recommendedName>
</protein>
<comment type="caution">
    <text evidence="6">The sequence shown here is derived from an EMBL/GenBank/DDBJ whole genome shotgun (WGS) entry which is preliminary data.</text>
</comment>
<evidence type="ECO:0000313" key="6">
    <source>
        <dbReference type="EMBL" id="PCG78944.1"/>
    </source>
</evidence>
<feature type="domain" description="Ig-like" evidence="5">
    <location>
        <begin position="310"/>
        <end position="401"/>
    </location>
</feature>
<evidence type="ECO:0000256" key="3">
    <source>
        <dbReference type="ARBA" id="ARBA00023157"/>
    </source>
</evidence>
<dbReference type="InterPro" id="IPR013783">
    <property type="entry name" value="Ig-like_fold"/>
</dbReference>
<evidence type="ECO:0000256" key="4">
    <source>
        <dbReference type="SAM" id="Phobius"/>
    </source>
</evidence>
<name>A0A2A4K4V5_HELVI</name>
<sequence length="629" mass="70033">MRGRDARLPCGQGKVFLDGPDSFILWLKNDREFLYRFPNEDSNKRIGHRNHVFGTTCESGVCHDDTSLLIKKISNREAGIYRCRVHYQASPSVDYVVDVRLVEPPGMPKLYSGDGGLITLGYVGPLSLGSDLILTCEVKDKAPETEVYWRRNGLIKKRAYVYQPGVLRVDLHLTNLTRADLDAHYECLAQNSDVTEPFVAAVVIKMYLPPMSVEIRLNNNFDFEAGQPRVVDCVVIGCVPTPTITWHLGDNMLRPTVHKELHDGNYTVSSLTLAPSLRDDQKELVCRAHNAHLPAERFMDKVTLTVGYRPVCQMGREEKIGAVVKEAEKVTCTVDASPEPLQFSWTFADSTTLYTTVTKVSGYSHRYTSTLTWLSREGDIGQLQCRATNAFGEQKRPCTFNIASGGPPALPDCHMTRTYPNALRAQCKKGWDGGRPQRIHLEVLDEEGTPIRNVTDVAGHFFLPDMVFARNMTAVLYATNSRGKSAERVISLQSLEPPPASALNNYMTSTWMPYVEALVGTLAFMIAIVSITLGTKILIARRQSVPMNPDVIPRNDGGYSGVRDGVFHREPDFIRDERLLGRTNITVNQLATCQNQYSSSPLPACRVLVDCGTHSSADSCPPSPHSYYV</sequence>
<evidence type="ECO:0000259" key="5">
    <source>
        <dbReference type="PROSITE" id="PS50835"/>
    </source>
</evidence>
<keyword evidence="4" id="KW-1133">Transmembrane helix</keyword>
<dbReference type="InterPro" id="IPR003599">
    <property type="entry name" value="Ig_sub"/>
</dbReference>
<comment type="subcellular location">
    <subcellularLocation>
        <location evidence="1">Membrane</location>
        <topology evidence="1">Single-pass membrane protein</topology>
    </subcellularLocation>
</comment>
<dbReference type="EMBL" id="NWSH01000159">
    <property type="protein sequence ID" value="PCG78944.1"/>
    <property type="molecule type" value="Genomic_DNA"/>
</dbReference>
<feature type="domain" description="Ig-like" evidence="5">
    <location>
        <begin position="1"/>
        <end position="94"/>
    </location>
</feature>
<dbReference type="PANTHER" id="PTHR23278:SF19">
    <property type="entry name" value="OBSCURIN"/>
    <property type="match status" value="1"/>
</dbReference>
<dbReference type="SMART" id="SM00409">
    <property type="entry name" value="IG"/>
    <property type="match status" value="3"/>
</dbReference>
<dbReference type="InterPro" id="IPR003598">
    <property type="entry name" value="Ig_sub2"/>
</dbReference>
<dbReference type="CDD" id="cd00096">
    <property type="entry name" value="Ig"/>
    <property type="match status" value="2"/>
</dbReference>
<dbReference type="SMART" id="SM00408">
    <property type="entry name" value="IGc2"/>
    <property type="match status" value="2"/>
</dbReference>
<dbReference type="PROSITE" id="PS50835">
    <property type="entry name" value="IG_LIKE"/>
    <property type="match status" value="4"/>
</dbReference>
<dbReference type="SUPFAM" id="SSF48726">
    <property type="entry name" value="Immunoglobulin"/>
    <property type="match status" value="4"/>
</dbReference>
<dbReference type="InterPro" id="IPR007110">
    <property type="entry name" value="Ig-like_dom"/>
</dbReference>
<keyword evidence="3" id="KW-1015">Disulfide bond</keyword>
<dbReference type="Gene3D" id="2.60.40.10">
    <property type="entry name" value="Immunoglobulins"/>
    <property type="match status" value="4"/>
</dbReference>
<evidence type="ECO:0000256" key="2">
    <source>
        <dbReference type="ARBA" id="ARBA00023136"/>
    </source>
</evidence>
<dbReference type="Pfam" id="PF08205">
    <property type="entry name" value="C2-set_2"/>
    <property type="match status" value="1"/>
</dbReference>
<evidence type="ECO:0000256" key="1">
    <source>
        <dbReference type="ARBA" id="ARBA00004167"/>
    </source>
</evidence>
<dbReference type="InterPro" id="IPR036179">
    <property type="entry name" value="Ig-like_dom_sf"/>
</dbReference>
<dbReference type="STRING" id="7102.A0A2A4K4V5"/>
<gene>
    <name evidence="6" type="ORF">B5V51_2574</name>
</gene>
<accession>A0A2A4K4V5</accession>
<organism evidence="6">
    <name type="scientific">Heliothis virescens</name>
    <name type="common">Tobacco budworm moth</name>
    <dbReference type="NCBI Taxonomy" id="7102"/>
    <lineage>
        <taxon>Eukaryota</taxon>
        <taxon>Metazoa</taxon>
        <taxon>Ecdysozoa</taxon>
        <taxon>Arthropoda</taxon>
        <taxon>Hexapoda</taxon>
        <taxon>Insecta</taxon>
        <taxon>Pterygota</taxon>
        <taxon>Neoptera</taxon>
        <taxon>Endopterygota</taxon>
        <taxon>Lepidoptera</taxon>
        <taxon>Glossata</taxon>
        <taxon>Ditrysia</taxon>
        <taxon>Noctuoidea</taxon>
        <taxon>Noctuidae</taxon>
        <taxon>Heliothinae</taxon>
        <taxon>Heliothis</taxon>
    </lineage>
</organism>
<feature type="domain" description="Ig-like" evidence="5">
    <location>
        <begin position="108"/>
        <end position="200"/>
    </location>
</feature>